<dbReference type="InterPro" id="IPR050093">
    <property type="entry name" value="ABC_SmlMolc_Importer"/>
</dbReference>
<protein>
    <submittedName>
        <fullName evidence="5">ABC transporter related</fullName>
    </submittedName>
</protein>
<dbReference type="PANTHER" id="PTHR42781:SF4">
    <property type="entry name" value="SPERMIDINE_PUTRESCINE IMPORT ATP-BINDING PROTEIN POTA"/>
    <property type="match status" value="1"/>
</dbReference>
<keyword evidence="1" id="KW-0813">Transport</keyword>
<accession>C6BWC7</accession>
<keyword evidence="2" id="KW-0547">Nucleotide-binding</keyword>
<dbReference type="SMART" id="SM00382">
    <property type="entry name" value="AAA"/>
    <property type="match status" value="1"/>
</dbReference>
<evidence type="ECO:0000256" key="2">
    <source>
        <dbReference type="ARBA" id="ARBA00022741"/>
    </source>
</evidence>
<keyword evidence="6" id="KW-1185">Reference proteome</keyword>
<dbReference type="Proteomes" id="UP000002601">
    <property type="component" value="Chromosome"/>
</dbReference>
<evidence type="ECO:0000256" key="3">
    <source>
        <dbReference type="ARBA" id="ARBA00022840"/>
    </source>
</evidence>
<dbReference type="SUPFAM" id="SSF52540">
    <property type="entry name" value="P-loop containing nucleoside triphosphate hydrolases"/>
    <property type="match status" value="1"/>
</dbReference>
<dbReference type="GO" id="GO:0005524">
    <property type="term" value="F:ATP binding"/>
    <property type="evidence" value="ECO:0007669"/>
    <property type="project" value="UniProtKB-KW"/>
</dbReference>
<dbReference type="InterPro" id="IPR027417">
    <property type="entry name" value="P-loop_NTPase"/>
</dbReference>
<dbReference type="RefSeq" id="WP_012765897.1">
    <property type="nucleotide sequence ID" value="NC_012881.1"/>
</dbReference>
<dbReference type="PANTHER" id="PTHR42781">
    <property type="entry name" value="SPERMIDINE/PUTRESCINE IMPORT ATP-BINDING PROTEIN POTA"/>
    <property type="match status" value="1"/>
</dbReference>
<evidence type="ECO:0000256" key="1">
    <source>
        <dbReference type="ARBA" id="ARBA00022448"/>
    </source>
</evidence>
<dbReference type="STRING" id="526222.Desal_0304"/>
<dbReference type="KEGG" id="dsa:Desal_0304"/>
<dbReference type="Pfam" id="PF00005">
    <property type="entry name" value="ABC_tran"/>
    <property type="match status" value="1"/>
</dbReference>
<dbReference type="GO" id="GO:0016887">
    <property type="term" value="F:ATP hydrolysis activity"/>
    <property type="evidence" value="ECO:0007669"/>
    <property type="project" value="InterPro"/>
</dbReference>
<gene>
    <name evidence="5" type="ordered locus">Desal_0304</name>
</gene>
<dbReference type="eggNOG" id="COG3842">
    <property type="taxonomic scope" value="Bacteria"/>
</dbReference>
<dbReference type="AlphaFoldDB" id="C6BWC7"/>
<keyword evidence="3" id="KW-0067">ATP-binding</keyword>
<name>C6BWC7_MARSD</name>
<dbReference type="PROSITE" id="PS50893">
    <property type="entry name" value="ABC_TRANSPORTER_2"/>
    <property type="match status" value="1"/>
</dbReference>
<dbReference type="EMBL" id="CP001649">
    <property type="protein sequence ID" value="ACS78371.1"/>
    <property type="molecule type" value="Genomic_DNA"/>
</dbReference>
<dbReference type="HOGENOM" id="CLU_000604_1_22_7"/>
<organism evidence="5 6">
    <name type="scientific">Maridesulfovibrio salexigens (strain ATCC 14822 / DSM 2638 / NCIMB 8403 / VKM B-1763)</name>
    <name type="common">Desulfovibrio salexigens</name>
    <dbReference type="NCBI Taxonomy" id="526222"/>
    <lineage>
        <taxon>Bacteria</taxon>
        <taxon>Pseudomonadati</taxon>
        <taxon>Thermodesulfobacteriota</taxon>
        <taxon>Desulfovibrionia</taxon>
        <taxon>Desulfovibrionales</taxon>
        <taxon>Desulfovibrionaceae</taxon>
        <taxon>Maridesulfovibrio</taxon>
    </lineage>
</organism>
<dbReference type="InterPro" id="IPR003593">
    <property type="entry name" value="AAA+_ATPase"/>
</dbReference>
<reference evidence="5 6" key="1">
    <citation type="submission" date="2009-06" db="EMBL/GenBank/DDBJ databases">
        <title>Complete sequence of Desulfovibrio salexigens DSM 2638.</title>
        <authorList>
            <consortium name="US DOE Joint Genome Institute"/>
            <person name="Lucas S."/>
            <person name="Copeland A."/>
            <person name="Lapidus A."/>
            <person name="Glavina del Rio T."/>
            <person name="Tice H."/>
            <person name="Bruce D."/>
            <person name="Goodwin L."/>
            <person name="Pitluck S."/>
            <person name="Munk A.C."/>
            <person name="Brettin T."/>
            <person name="Detter J.C."/>
            <person name="Han C."/>
            <person name="Tapia R."/>
            <person name="Larimer F."/>
            <person name="Land M."/>
            <person name="Hauser L."/>
            <person name="Kyrpides N."/>
            <person name="Anderson I."/>
            <person name="Wall J.D."/>
            <person name="Arkin A.P."/>
            <person name="Dehal P."/>
            <person name="Chivian D."/>
            <person name="Giles B."/>
            <person name="Hazen T.C."/>
        </authorList>
    </citation>
    <scope>NUCLEOTIDE SEQUENCE [LARGE SCALE GENOMIC DNA]</scope>
    <source>
        <strain evidence="6">ATCC 14822 / DSM 2638 / NCIMB 8403 / VKM B-1763</strain>
    </source>
</reference>
<proteinExistence type="predicted"/>
<evidence type="ECO:0000313" key="5">
    <source>
        <dbReference type="EMBL" id="ACS78371.1"/>
    </source>
</evidence>
<evidence type="ECO:0000259" key="4">
    <source>
        <dbReference type="PROSITE" id="PS50893"/>
    </source>
</evidence>
<dbReference type="PROSITE" id="PS00211">
    <property type="entry name" value="ABC_TRANSPORTER_1"/>
    <property type="match status" value="1"/>
</dbReference>
<dbReference type="OrthoDB" id="9809450at2"/>
<dbReference type="Gene3D" id="3.40.50.300">
    <property type="entry name" value="P-loop containing nucleotide triphosphate hydrolases"/>
    <property type="match status" value="1"/>
</dbReference>
<dbReference type="InterPro" id="IPR003439">
    <property type="entry name" value="ABC_transporter-like_ATP-bd"/>
</dbReference>
<sequence>MTLKINIRKQLPNFALDVALNCKPGTLTAIVGPSGAGKSTLVRIIAGLERPDSGSISLNAKIWVDTATQNFAKPQQRGLGLVFQEYTLFPHLNVRKNVAFAAKDKGCVPGLLDKFGIAHIAESKPSNISGGERQRAAFCQALAREPVLLLLDEPFSALDIATREGLRKELRELKSELNIPIIHVTHDLEEAYYLADSIFVLENGQESPQWLERQRNRFCPEPKPHPHLELVGNL</sequence>
<evidence type="ECO:0000313" key="6">
    <source>
        <dbReference type="Proteomes" id="UP000002601"/>
    </source>
</evidence>
<dbReference type="InterPro" id="IPR017871">
    <property type="entry name" value="ABC_transporter-like_CS"/>
</dbReference>
<feature type="domain" description="ABC transporter" evidence="4">
    <location>
        <begin position="2"/>
        <end position="228"/>
    </location>
</feature>